<proteinExistence type="predicted"/>
<accession>A0A0N0PAD0</accession>
<gene>
    <name evidence="1" type="ORF">RR46_01690</name>
</gene>
<dbReference type="AlphaFoldDB" id="A0A0N0PAD0"/>
<organism evidence="1 2">
    <name type="scientific">Papilio xuthus</name>
    <name type="common">Asian swallowtail butterfly</name>
    <dbReference type="NCBI Taxonomy" id="66420"/>
    <lineage>
        <taxon>Eukaryota</taxon>
        <taxon>Metazoa</taxon>
        <taxon>Ecdysozoa</taxon>
        <taxon>Arthropoda</taxon>
        <taxon>Hexapoda</taxon>
        <taxon>Insecta</taxon>
        <taxon>Pterygota</taxon>
        <taxon>Neoptera</taxon>
        <taxon>Endopterygota</taxon>
        <taxon>Lepidoptera</taxon>
        <taxon>Glossata</taxon>
        <taxon>Ditrysia</taxon>
        <taxon>Papilionoidea</taxon>
        <taxon>Papilionidae</taxon>
        <taxon>Papilioninae</taxon>
        <taxon>Papilio</taxon>
    </lineage>
</organism>
<reference evidence="1 2" key="1">
    <citation type="journal article" date="2015" name="Nat. Commun.">
        <title>Outbred genome sequencing and CRISPR/Cas9 gene editing in butterflies.</title>
        <authorList>
            <person name="Li X."/>
            <person name="Fan D."/>
            <person name="Zhang W."/>
            <person name="Liu G."/>
            <person name="Zhang L."/>
            <person name="Zhao L."/>
            <person name="Fang X."/>
            <person name="Chen L."/>
            <person name="Dong Y."/>
            <person name="Chen Y."/>
            <person name="Ding Y."/>
            <person name="Zhao R."/>
            <person name="Feng M."/>
            <person name="Zhu Y."/>
            <person name="Feng Y."/>
            <person name="Jiang X."/>
            <person name="Zhu D."/>
            <person name="Xiang H."/>
            <person name="Feng X."/>
            <person name="Li S."/>
            <person name="Wang J."/>
            <person name="Zhang G."/>
            <person name="Kronforst M.R."/>
            <person name="Wang W."/>
        </authorList>
    </citation>
    <scope>NUCLEOTIDE SEQUENCE [LARGE SCALE GENOMIC DNA]</scope>
    <source>
        <strain evidence="1">Ya'a_city_454_Px</strain>
        <tissue evidence="1">Whole body</tissue>
    </source>
</reference>
<protein>
    <submittedName>
        <fullName evidence="1">Uncharacterized protein</fullName>
    </submittedName>
</protein>
<dbReference type="EMBL" id="KQ458665">
    <property type="protein sequence ID" value="KPJ05628.1"/>
    <property type="molecule type" value="Genomic_DNA"/>
</dbReference>
<sequence>MHSLQTCTQLALWLAGTWHGANTRLHLFPAHTGMRVNGEEVSHRASRVIVSHAVGDAIPSDNINTIELPALEWVVPVPAAEADDRLVDGKYNQGVALQYDSDLTSLCTSSPRWRWGPGGSRPGHALERAVGSAGQRWAAASGTSASRAAAAVWGARARVLAQTAGQPALSHGRRGRHDGDYLTVRSAVVTPRALGLHTTHLSRYLIAMLRGLDLASRANEALGNYVVQVKMNDLLEMQIAGAESDLLSAARDEIETDGTSTDVAYDIDAHT</sequence>
<keyword evidence="2" id="KW-1185">Reference proteome</keyword>
<evidence type="ECO:0000313" key="1">
    <source>
        <dbReference type="EMBL" id="KPJ05628.1"/>
    </source>
</evidence>
<name>A0A0N0PAD0_PAPXU</name>
<evidence type="ECO:0000313" key="2">
    <source>
        <dbReference type="Proteomes" id="UP000053268"/>
    </source>
</evidence>
<dbReference type="Proteomes" id="UP000053268">
    <property type="component" value="Unassembled WGS sequence"/>
</dbReference>